<evidence type="ECO:0000256" key="2">
    <source>
        <dbReference type="SAM" id="SignalP"/>
    </source>
</evidence>
<feature type="chain" id="PRO_5035250431" evidence="2">
    <location>
        <begin position="23"/>
        <end position="255"/>
    </location>
</feature>
<dbReference type="EnsemblMetazoa" id="XM_014389352.1">
    <property type="protein sequence ID" value="XP_014244838.1"/>
    <property type="gene ID" value="LOC106664009"/>
</dbReference>
<dbReference type="AlphaFoldDB" id="A0A8I6TEW4"/>
<dbReference type="RefSeq" id="XP_014244838.1">
    <property type="nucleotide sequence ID" value="XM_014389352.1"/>
</dbReference>
<keyword evidence="2" id="KW-0732">Signal</keyword>
<feature type="transmembrane region" description="Helical" evidence="1">
    <location>
        <begin position="211"/>
        <end position="233"/>
    </location>
</feature>
<proteinExistence type="predicted"/>
<protein>
    <submittedName>
        <fullName evidence="3">Uncharacterized protein</fullName>
    </submittedName>
</protein>
<reference evidence="3" key="1">
    <citation type="submission" date="2022-01" db="UniProtKB">
        <authorList>
            <consortium name="EnsemblMetazoa"/>
        </authorList>
    </citation>
    <scope>IDENTIFICATION</scope>
</reference>
<organism evidence="3 4">
    <name type="scientific">Cimex lectularius</name>
    <name type="common">Bed bug</name>
    <name type="synonym">Acanthia lectularia</name>
    <dbReference type="NCBI Taxonomy" id="79782"/>
    <lineage>
        <taxon>Eukaryota</taxon>
        <taxon>Metazoa</taxon>
        <taxon>Ecdysozoa</taxon>
        <taxon>Arthropoda</taxon>
        <taxon>Hexapoda</taxon>
        <taxon>Insecta</taxon>
        <taxon>Pterygota</taxon>
        <taxon>Neoptera</taxon>
        <taxon>Paraneoptera</taxon>
        <taxon>Hemiptera</taxon>
        <taxon>Heteroptera</taxon>
        <taxon>Panheteroptera</taxon>
        <taxon>Cimicomorpha</taxon>
        <taxon>Cimicidae</taxon>
        <taxon>Cimex</taxon>
    </lineage>
</organism>
<keyword evidence="1" id="KW-0812">Transmembrane</keyword>
<dbReference type="KEGG" id="clec:106664009"/>
<keyword evidence="1" id="KW-1133">Transmembrane helix</keyword>
<keyword evidence="1" id="KW-0472">Membrane</keyword>
<dbReference type="GeneID" id="106664009"/>
<feature type="signal peptide" evidence="2">
    <location>
        <begin position="1"/>
        <end position="22"/>
    </location>
</feature>
<evidence type="ECO:0000313" key="3">
    <source>
        <dbReference type="EnsemblMetazoa" id="XP_014244838.1"/>
    </source>
</evidence>
<accession>A0A8I6TEW4</accession>
<evidence type="ECO:0000313" key="4">
    <source>
        <dbReference type="Proteomes" id="UP000494040"/>
    </source>
</evidence>
<sequence length="255" mass="28990">MTHWRVLAVLSGLICQLYLVMAIPMEKNSLSPSGPETETLNKNKTADAFIFKLPSFTDIISNAFESKFDDISLPFNPRTLMENFFEPEDKIITASRSKPRSIFFQIFSPFKSYSNREEIPVPSMFDIPIKNTQEFEDQNSTNNIPFQQFFPDVFLQMILSKANQTETGGHISNKLHKQCTRGHHCNCAVIASAETGIIRENPRKLEIIDKNFLICILPALLGLVVVVTGVEIIRRHKAMVKQARCQSQFGHVQHC</sequence>
<evidence type="ECO:0000256" key="1">
    <source>
        <dbReference type="SAM" id="Phobius"/>
    </source>
</evidence>
<keyword evidence="4" id="KW-1185">Reference proteome</keyword>
<name>A0A8I6TEW4_CIMLE</name>
<dbReference type="Proteomes" id="UP000494040">
    <property type="component" value="Unassembled WGS sequence"/>
</dbReference>